<name>A0A836CHN5_9STRA</name>
<evidence type="ECO:0000313" key="9">
    <source>
        <dbReference type="Proteomes" id="UP000664859"/>
    </source>
</evidence>
<evidence type="ECO:0000256" key="2">
    <source>
        <dbReference type="ARBA" id="ARBA00022540"/>
    </source>
</evidence>
<evidence type="ECO:0000256" key="1">
    <source>
        <dbReference type="ARBA" id="ARBA00009860"/>
    </source>
</evidence>
<keyword evidence="9" id="KW-1185">Reference proteome</keyword>
<dbReference type="GO" id="GO:0000340">
    <property type="term" value="F:RNA 7-methylguanosine cap binding"/>
    <property type="evidence" value="ECO:0007669"/>
    <property type="project" value="TreeGrafter"/>
</dbReference>
<dbReference type="GO" id="GO:0003743">
    <property type="term" value="F:translation initiation factor activity"/>
    <property type="evidence" value="ECO:0007669"/>
    <property type="project" value="UniProtKB-KW"/>
</dbReference>
<evidence type="ECO:0000313" key="8">
    <source>
        <dbReference type="EMBL" id="KAG5186940.1"/>
    </source>
</evidence>
<comment type="similarity">
    <text evidence="1 6">Belongs to the eukaryotic initiation factor 4E family.</text>
</comment>
<dbReference type="EMBL" id="JAFCMP010000101">
    <property type="protein sequence ID" value="KAG5186940.1"/>
    <property type="molecule type" value="Genomic_DNA"/>
</dbReference>
<evidence type="ECO:0000256" key="6">
    <source>
        <dbReference type="RuleBase" id="RU004374"/>
    </source>
</evidence>
<feature type="region of interest" description="Disordered" evidence="7">
    <location>
        <begin position="1"/>
        <end position="28"/>
    </location>
</feature>
<dbReference type="InterPro" id="IPR001040">
    <property type="entry name" value="TIF_eIF_4E"/>
</dbReference>
<proteinExistence type="inferred from homology"/>
<dbReference type="AlphaFoldDB" id="A0A836CHN5"/>
<dbReference type="SUPFAM" id="SSF55418">
    <property type="entry name" value="eIF4e-like"/>
    <property type="match status" value="1"/>
</dbReference>
<keyword evidence="5 6" id="KW-0648">Protein biosynthesis</keyword>
<accession>A0A836CHN5</accession>
<comment type="caution">
    <text evidence="8">The sequence shown here is derived from an EMBL/GenBank/DDBJ whole genome shotgun (WGS) entry which is preliminary data.</text>
</comment>
<dbReference type="PANTHER" id="PTHR11960:SF8">
    <property type="entry name" value="EUKARYOTIC TRANSLATION INITIATION FACTOR 4E1-RELATED"/>
    <property type="match status" value="1"/>
</dbReference>
<evidence type="ECO:0000256" key="5">
    <source>
        <dbReference type="ARBA" id="ARBA00022917"/>
    </source>
</evidence>
<evidence type="ECO:0000256" key="7">
    <source>
        <dbReference type="SAM" id="MobiDB-lite"/>
    </source>
</evidence>
<dbReference type="Pfam" id="PF01652">
    <property type="entry name" value="IF4E"/>
    <property type="match status" value="1"/>
</dbReference>
<dbReference type="PANTHER" id="PTHR11960">
    <property type="entry name" value="EUKARYOTIC TRANSLATION INITIATION FACTOR 4E RELATED"/>
    <property type="match status" value="1"/>
</dbReference>
<evidence type="ECO:0000256" key="4">
    <source>
        <dbReference type="ARBA" id="ARBA00022884"/>
    </source>
</evidence>
<keyword evidence="2 6" id="KW-0396">Initiation factor</keyword>
<keyword evidence="4 6" id="KW-0694">RNA-binding</keyword>
<reference evidence="8" key="1">
    <citation type="submission" date="2021-02" db="EMBL/GenBank/DDBJ databases">
        <title>First Annotated Genome of the Yellow-green Alga Tribonema minus.</title>
        <authorList>
            <person name="Mahan K.M."/>
        </authorList>
    </citation>
    <scope>NUCLEOTIDE SEQUENCE</scope>
    <source>
        <strain evidence="8">UTEX B ZZ1240</strain>
    </source>
</reference>
<dbReference type="Gene3D" id="3.30.760.10">
    <property type="entry name" value="RNA Cap, Translation Initiation Factor Eif4e"/>
    <property type="match status" value="1"/>
</dbReference>
<dbReference type="GO" id="GO:0006417">
    <property type="term" value="P:regulation of translation"/>
    <property type="evidence" value="ECO:0007669"/>
    <property type="project" value="UniProtKB-KW"/>
</dbReference>
<dbReference type="GO" id="GO:0016281">
    <property type="term" value="C:eukaryotic translation initiation factor 4F complex"/>
    <property type="evidence" value="ECO:0007669"/>
    <property type="project" value="TreeGrafter"/>
</dbReference>
<dbReference type="InterPro" id="IPR023398">
    <property type="entry name" value="TIF_eIF4e-like"/>
</dbReference>
<sequence>MAMEPQVDAVNEGEATEGQKEQQQQQVDLSVKHPLEDSWTLWFDNPKLKKPEESWEDTLKNIMSFSTVEDFWCLYGNILPASRIPSGSNYSVFKHGIKPMWEDPQNAKGGKWVLTVGRGERKHMDEWWLHSLLAVIGGTLELEGHEEICGLVVSARKSQDRISLWTRTAETPELVHQIGTRLRQALNLPDRFQLKYQTHDDALNTGSSFKNKALYQA</sequence>
<gene>
    <name evidence="8" type="ORF">JKP88DRAFT_185174</name>
</gene>
<organism evidence="8 9">
    <name type="scientific">Tribonema minus</name>
    <dbReference type="NCBI Taxonomy" id="303371"/>
    <lineage>
        <taxon>Eukaryota</taxon>
        <taxon>Sar</taxon>
        <taxon>Stramenopiles</taxon>
        <taxon>Ochrophyta</taxon>
        <taxon>PX clade</taxon>
        <taxon>Xanthophyceae</taxon>
        <taxon>Tribonematales</taxon>
        <taxon>Tribonemataceae</taxon>
        <taxon>Tribonema</taxon>
    </lineage>
</organism>
<protein>
    <submittedName>
        <fullName evidence="8">Translation initiation factor eIF 4e-like domain-containing protein</fullName>
    </submittedName>
</protein>
<evidence type="ECO:0000256" key="3">
    <source>
        <dbReference type="ARBA" id="ARBA00022845"/>
    </source>
</evidence>
<dbReference type="Proteomes" id="UP000664859">
    <property type="component" value="Unassembled WGS sequence"/>
</dbReference>
<keyword evidence="3" id="KW-0810">Translation regulation</keyword>
<dbReference type="OrthoDB" id="590761at2759"/>